<dbReference type="InterPro" id="IPR012907">
    <property type="entry name" value="Peptidase_S11_C"/>
</dbReference>
<evidence type="ECO:0000256" key="7">
    <source>
        <dbReference type="ARBA" id="ARBA00022729"/>
    </source>
</evidence>
<keyword evidence="5 18" id="KW-0121">Carboxypeptidase</keyword>
<comment type="function">
    <text evidence="1">Removes C-terminal D-alanyl residues from sugar-peptide cell wall precursors.</text>
</comment>
<comment type="catalytic activity">
    <reaction evidence="12">
        <text>Preferential cleavage: (Ac)2-L-Lys-D-Ala-|-D-Ala. Also transpeptidation of peptidyl-alanyl moieties that are N-acyl substituents of D-alanine.</text>
        <dbReference type="EC" id="3.4.16.4"/>
    </reaction>
</comment>
<dbReference type="EMBL" id="QRGP01000001">
    <property type="protein sequence ID" value="RDV06853.1"/>
    <property type="molecule type" value="Genomic_DNA"/>
</dbReference>
<keyword evidence="6" id="KW-0645">Protease</keyword>
<evidence type="ECO:0000256" key="8">
    <source>
        <dbReference type="ARBA" id="ARBA00022801"/>
    </source>
</evidence>
<evidence type="ECO:0000256" key="11">
    <source>
        <dbReference type="ARBA" id="ARBA00023316"/>
    </source>
</evidence>
<feature type="active site" description="Acyl-ester intermediate" evidence="13">
    <location>
        <position position="57"/>
    </location>
</feature>
<sequence>MRALVALSLLASAALTSATPGLAKPYSGSAPVAYLLDTFSDRALYERDADKRIPTASMAKMMTAYVTFNALKDKKVSRDQKVKVSPATWRKWNNKGSTMFLRANESVSIDNLLFGVLTLSGNDASVVLAEGVAESEEGFVAEMNAAAKKLGMANTHFANPNGWPDGGKTFSTARDLATLAQAIVIEHPSAFERYFSRKSFRWSNVTQANRNPLLGVIDGADGLKTGHSEAAGYCLAGTAKRGDRRLIMIIAGLPTMQSRVAEARKFMNWGFSEWETESLFRKGQTVTQAPVQMGAVDSVPLVASWDFSATKRAQSKEKLQLKARYYGPIRAPIRKGEALGELIVRSADGKKQVLPLVAGKSVQQAGFLGRALNGARALVRM</sequence>
<evidence type="ECO:0000256" key="3">
    <source>
        <dbReference type="ARBA" id="ARBA00007164"/>
    </source>
</evidence>
<dbReference type="GO" id="GO:0009002">
    <property type="term" value="F:serine-type D-Ala-D-Ala carboxypeptidase activity"/>
    <property type="evidence" value="ECO:0007669"/>
    <property type="project" value="UniProtKB-EC"/>
</dbReference>
<evidence type="ECO:0000256" key="12">
    <source>
        <dbReference type="ARBA" id="ARBA00034000"/>
    </source>
</evidence>
<dbReference type="PANTHER" id="PTHR21581">
    <property type="entry name" value="D-ALANYL-D-ALANINE CARBOXYPEPTIDASE"/>
    <property type="match status" value="1"/>
</dbReference>
<dbReference type="UniPathway" id="UPA00219"/>
<dbReference type="SUPFAM" id="SSF56601">
    <property type="entry name" value="beta-lactamase/transpeptidase-like"/>
    <property type="match status" value="1"/>
</dbReference>
<dbReference type="OrthoDB" id="9795979at2"/>
<dbReference type="InterPro" id="IPR012338">
    <property type="entry name" value="Beta-lactam/transpept-like"/>
</dbReference>
<accession>A0A371BHH0</accession>
<dbReference type="EC" id="3.4.16.4" evidence="4"/>
<keyword evidence="7 16" id="KW-0732">Signal</keyword>
<dbReference type="SUPFAM" id="SSF69189">
    <property type="entry name" value="Penicillin-binding protein associated domain"/>
    <property type="match status" value="1"/>
</dbReference>
<dbReference type="GO" id="GO:0006508">
    <property type="term" value="P:proteolysis"/>
    <property type="evidence" value="ECO:0007669"/>
    <property type="project" value="UniProtKB-KW"/>
</dbReference>
<evidence type="ECO:0000256" key="10">
    <source>
        <dbReference type="ARBA" id="ARBA00022984"/>
    </source>
</evidence>
<feature type="active site" description="Proton acceptor" evidence="13">
    <location>
        <position position="60"/>
    </location>
</feature>
<dbReference type="Pfam" id="PF07943">
    <property type="entry name" value="PBP5_C"/>
    <property type="match status" value="1"/>
</dbReference>
<comment type="similarity">
    <text evidence="3 15">Belongs to the peptidase S11 family.</text>
</comment>
<feature type="signal peptide" evidence="16">
    <location>
        <begin position="1"/>
        <end position="23"/>
    </location>
</feature>
<dbReference type="AlphaFoldDB" id="A0A371BHH0"/>
<keyword evidence="19" id="KW-1185">Reference proteome</keyword>
<dbReference type="Proteomes" id="UP000263833">
    <property type="component" value="Unassembled WGS sequence"/>
</dbReference>
<evidence type="ECO:0000256" key="4">
    <source>
        <dbReference type="ARBA" id="ARBA00012448"/>
    </source>
</evidence>
<evidence type="ECO:0000313" key="18">
    <source>
        <dbReference type="EMBL" id="RDV06853.1"/>
    </source>
</evidence>
<dbReference type="InterPro" id="IPR015956">
    <property type="entry name" value="Peniciliin-bd_prot_C_sf"/>
</dbReference>
<organism evidence="18 19">
    <name type="scientific">Sphingorhabdus pulchriflava</name>
    <dbReference type="NCBI Taxonomy" id="2292257"/>
    <lineage>
        <taxon>Bacteria</taxon>
        <taxon>Pseudomonadati</taxon>
        <taxon>Pseudomonadota</taxon>
        <taxon>Alphaproteobacteria</taxon>
        <taxon>Sphingomonadales</taxon>
        <taxon>Sphingomonadaceae</taxon>
        <taxon>Sphingorhabdus</taxon>
    </lineage>
</organism>
<evidence type="ECO:0000256" key="6">
    <source>
        <dbReference type="ARBA" id="ARBA00022670"/>
    </source>
</evidence>
<dbReference type="GO" id="GO:0009252">
    <property type="term" value="P:peptidoglycan biosynthetic process"/>
    <property type="evidence" value="ECO:0007669"/>
    <property type="project" value="UniProtKB-UniPathway"/>
</dbReference>
<evidence type="ECO:0000256" key="13">
    <source>
        <dbReference type="PIRSR" id="PIRSR618044-1"/>
    </source>
</evidence>
<dbReference type="GO" id="GO:0008360">
    <property type="term" value="P:regulation of cell shape"/>
    <property type="evidence" value="ECO:0007669"/>
    <property type="project" value="UniProtKB-KW"/>
</dbReference>
<feature type="domain" description="Peptidase S11 D-Ala-D-Ala carboxypeptidase A C-terminal" evidence="17">
    <location>
        <begin position="274"/>
        <end position="364"/>
    </location>
</feature>
<keyword evidence="9" id="KW-0133">Cell shape</keyword>
<gene>
    <name evidence="18" type="ORF">DXH95_05495</name>
</gene>
<evidence type="ECO:0000256" key="2">
    <source>
        <dbReference type="ARBA" id="ARBA00004752"/>
    </source>
</evidence>
<dbReference type="Pfam" id="PF00768">
    <property type="entry name" value="Peptidase_S11"/>
    <property type="match status" value="1"/>
</dbReference>
<evidence type="ECO:0000256" key="14">
    <source>
        <dbReference type="PIRSR" id="PIRSR618044-2"/>
    </source>
</evidence>
<evidence type="ECO:0000256" key="1">
    <source>
        <dbReference type="ARBA" id="ARBA00003217"/>
    </source>
</evidence>
<dbReference type="PANTHER" id="PTHR21581:SF6">
    <property type="entry name" value="TRAFFICKING PROTEIN PARTICLE COMPLEX SUBUNIT 12"/>
    <property type="match status" value="1"/>
</dbReference>
<evidence type="ECO:0000256" key="9">
    <source>
        <dbReference type="ARBA" id="ARBA00022960"/>
    </source>
</evidence>
<feature type="binding site" evidence="14">
    <location>
        <position position="224"/>
    </location>
    <ligand>
        <name>substrate</name>
    </ligand>
</feature>
<feature type="active site" evidence="13">
    <location>
        <position position="120"/>
    </location>
</feature>
<evidence type="ECO:0000256" key="5">
    <source>
        <dbReference type="ARBA" id="ARBA00022645"/>
    </source>
</evidence>
<comment type="pathway">
    <text evidence="2">Cell wall biogenesis; peptidoglycan biosynthesis.</text>
</comment>
<keyword evidence="11" id="KW-0961">Cell wall biogenesis/degradation</keyword>
<dbReference type="InterPro" id="IPR001967">
    <property type="entry name" value="Peptidase_S11_N"/>
</dbReference>
<proteinExistence type="inferred from homology"/>
<feature type="chain" id="PRO_5017083885" description="serine-type D-Ala-D-Ala carboxypeptidase" evidence="16">
    <location>
        <begin position="24"/>
        <end position="381"/>
    </location>
</feature>
<comment type="caution">
    <text evidence="18">The sequence shown here is derived from an EMBL/GenBank/DDBJ whole genome shotgun (WGS) entry which is preliminary data.</text>
</comment>
<name>A0A371BHH0_9SPHN</name>
<dbReference type="Gene3D" id="2.60.410.10">
    <property type="entry name" value="D-Ala-D-Ala carboxypeptidase, C-terminal domain"/>
    <property type="match status" value="1"/>
</dbReference>
<dbReference type="SMART" id="SM00936">
    <property type="entry name" value="PBP5_C"/>
    <property type="match status" value="1"/>
</dbReference>
<evidence type="ECO:0000256" key="16">
    <source>
        <dbReference type="SAM" id="SignalP"/>
    </source>
</evidence>
<dbReference type="InterPro" id="IPR018044">
    <property type="entry name" value="Peptidase_S11"/>
</dbReference>
<evidence type="ECO:0000256" key="15">
    <source>
        <dbReference type="RuleBase" id="RU004016"/>
    </source>
</evidence>
<dbReference type="InterPro" id="IPR037167">
    <property type="entry name" value="Peptidase_S11_C_sf"/>
</dbReference>
<reference evidence="19" key="1">
    <citation type="submission" date="2018-08" db="EMBL/GenBank/DDBJ databases">
        <authorList>
            <person name="Kim S.-J."/>
            <person name="Jung G.-Y."/>
        </authorList>
    </citation>
    <scope>NUCLEOTIDE SEQUENCE [LARGE SCALE GENOMIC DNA]</scope>
    <source>
        <strain evidence="19">GY_G</strain>
    </source>
</reference>
<evidence type="ECO:0000313" key="19">
    <source>
        <dbReference type="Proteomes" id="UP000263833"/>
    </source>
</evidence>
<protein>
    <recommendedName>
        <fullName evidence="4">serine-type D-Ala-D-Ala carboxypeptidase</fullName>
        <ecNumber evidence="4">3.4.16.4</ecNumber>
    </recommendedName>
</protein>
<keyword evidence="10" id="KW-0573">Peptidoglycan synthesis</keyword>
<evidence type="ECO:0000259" key="17">
    <source>
        <dbReference type="SMART" id="SM00936"/>
    </source>
</evidence>
<dbReference type="GO" id="GO:0071555">
    <property type="term" value="P:cell wall organization"/>
    <property type="evidence" value="ECO:0007669"/>
    <property type="project" value="UniProtKB-KW"/>
</dbReference>
<keyword evidence="8" id="KW-0378">Hydrolase</keyword>
<dbReference type="PRINTS" id="PR00725">
    <property type="entry name" value="DADACBPTASE1"/>
</dbReference>
<dbReference type="Gene3D" id="3.40.710.10">
    <property type="entry name" value="DD-peptidase/beta-lactamase superfamily"/>
    <property type="match status" value="1"/>
</dbReference>